<evidence type="ECO:0000256" key="1">
    <source>
        <dbReference type="ARBA" id="ARBA00001750"/>
    </source>
</evidence>
<dbReference type="PANTHER" id="PTHR11986">
    <property type="entry name" value="AMINOTRANSFERASE CLASS III"/>
    <property type="match status" value="1"/>
</dbReference>
<dbReference type="NCBIfam" id="TIGR00700">
    <property type="entry name" value="GABAtrnsam"/>
    <property type="match status" value="1"/>
</dbReference>
<evidence type="ECO:0000256" key="14">
    <source>
        <dbReference type="ARBA" id="ARBA00048021"/>
    </source>
</evidence>
<evidence type="ECO:0000313" key="18">
    <source>
        <dbReference type="Proteomes" id="UP000287352"/>
    </source>
</evidence>
<organism evidence="17 18">
    <name type="scientific">Tengunoibacter tsumagoiensis</name>
    <dbReference type="NCBI Taxonomy" id="2014871"/>
    <lineage>
        <taxon>Bacteria</taxon>
        <taxon>Bacillati</taxon>
        <taxon>Chloroflexota</taxon>
        <taxon>Ktedonobacteria</taxon>
        <taxon>Ktedonobacterales</taxon>
        <taxon>Dictyobacteraceae</taxon>
        <taxon>Tengunoibacter</taxon>
    </lineage>
</organism>
<dbReference type="GO" id="GO:0047298">
    <property type="term" value="F:(S)-3-amino-2-methylpropionate transaminase activity"/>
    <property type="evidence" value="ECO:0007669"/>
    <property type="project" value="UniProtKB-EC"/>
</dbReference>
<dbReference type="InterPro" id="IPR005814">
    <property type="entry name" value="Aminotrans_3"/>
</dbReference>
<dbReference type="PANTHER" id="PTHR11986:SF58">
    <property type="entry name" value="LEUCINE_METHIONINE RACEMASE"/>
    <property type="match status" value="1"/>
</dbReference>
<dbReference type="SUPFAM" id="SSF53383">
    <property type="entry name" value="PLP-dependent transferases"/>
    <property type="match status" value="1"/>
</dbReference>
<reference evidence="18" key="1">
    <citation type="submission" date="2018-12" db="EMBL/GenBank/DDBJ databases">
        <title>Tengunoibacter tsumagoiensis gen. nov., sp. nov., Dictyobacter kobayashii sp. nov., D. alpinus sp. nov., and D. joshuensis sp. nov. and description of Dictyobacteraceae fam. nov. within the order Ktedonobacterales isolated from Tengu-no-mugimeshi.</title>
        <authorList>
            <person name="Wang C.M."/>
            <person name="Zheng Y."/>
            <person name="Sakai Y."/>
            <person name="Toyoda A."/>
            <person name="Minakuchi Y."/>
            <person name="Abe K."/>
            <person name="Yokota A."/>
            <person name="Yabe S."/>
        </authorList>
    </citation>
    <scope>NUCLEOTIDE SEQUENCE [LARGE SCALE GENOMIC DNA]</scope>
    <source>
        <strain evidence="18">Uno3</strain>
    </source>
</reference>
<dbReference type="AlphaFoldDB" id="A0A402A9J4"/>
<keyword evidence="9 16" id="KW-0663">Pyridoxal phosphate</keyword>
<comment type="pathway">
    <text evidence="3">Amino-acid degradation; 4-aminobutanoate degradation.</text>
</comment>
<name>A0A402A9J4_9CHLR</name>
<protein>
    <recommendedName>
        <fullName evidence="12">(S)-3-amino-2-methylpropionate transaminase</fullName>
        <ecNumber evidence="6">2.6.1.19</ecNumber>
        <ecNumber evidence="5">2.6.1.22</ecNumber>
    </recommendedName>
    <alternativeName>
        <fullName evidence="13">GABA aminotransferase</fullName>
    </alternativeName>
    <alternativeName>
        <fullName evidence="11">Gamma-amino-N-butyrate transaminase</fullName>
    </alternativeName>
    <alternativeName>
        <fullName evidence="15">Glutamate:succinic semialdehyde transaminase</fullName>
    </alternativeName>
    <alternativeName>
        <fullName evidence="10">L-AIBAT</fullName>
    </alternativeName>
</protein>
<keyword evidence="8" id="KW-0808">Transferase</keyword>
<dbReference type="PROSITE" id="PS00600">
    <property type="entry name" value="AA_TRANSFER_CLASS_3"/>
    <property type="match status" value="1"/>
</dbReference>
<dbReference type="EC" id="2.6.1.22" evidence="5"/>
<dbReference type="CDD" id="cd00610">
    <property type="entry name" value="OAT_like"/>
    <property type="match status" value="1"/>
</dbReference>
<evidence type="ECO:0000256" key="9">
    <source>
        <dbReference type="ARBA" id="ARBA00022898"/>
    </source>
</evidence>
<dbReference type="InterPro" id="IPR050103">
    <property type="entry name" value="Class-III_PLP-dep_AT"/>
</dbReference>
<dbReference type="InterPro" id="IPR015421">
    <property type="entry name" value="PyrdxlP-dep_Trfase_major"/>
</dbReference>
<dbReference type="GO" id="GO:0034386">
    <property type="term" value="F:4-aminobutyrate:2-oxoglutarate transaminase activity"/>
    <property type="evidence" value="ECO:0007669"/>
    <property type="project" value="UniProtKB-EC"/>
</dbReference>
<dbReference type="InterPro" id="IPR049704">
    <property type="entry name" value="Aminotrans_3_PPA_site"/>
</dbReference>
<keyword evidence="7" id="KW-0032">Aminotransferase</keyword>
<evidence type="ECO:0000256" key="2">
    <source>
        <dbReference type="ARBA" id="ARBA00001933"/>
    </source>
</evidence>
<dbReference type="Gene3D" id="3.40.640.10">
    <property type="entry name" value="Type I PLP-dependent aspartate aminotransferase-like (Major domain)"/>
    <property type="match status" value="1"/>
</dbReference>
<proteinExistence type="inferred from homology"/>
<evidence type="ECO:0000256" key="11">
    <source>
        <dbReference type="ARBA" id="ARBA00030204"/>
    </source>
</evidence>
<evidence type="ECO:0000256" key="3">
    <source>
        <dbReference type="ARBA" id="ARBA00005176"/>
    </source>
</evidence>
<dbReference type="InterPro" id="IPR004632">
    <property type="entry name" value="4NH2But_aminotransferase_bac"/>
</dbReference>
<dbReference type="InterPro" id="IPR015424">
    <property type="entry name" value="PyrdxlP-dep_Trfase"/>
</dbReference>
<evidence type="ECO:0000256" key="10">
    <source>
        <dbReference type="ARBA" id="ARBA00029760"/>
    </source>
</evidence>
<comment type="catalytic activity">
    <reaction evidence="1">
        <text>(S)-3-amino-2-methylpropanoate + 2-oxoglutarate = 2-methyl-3-oxopropanoate + L-glutamate</text>
        <dbReference type="Rhea" id="RHEA:13993"/>
        <dbReference type="ChEBI" id="CHEBI:16810"/>
        <dbReference type="ChEBI" id="CHEBI:29985"/>
        <dbReference type="ChEBI" id="CHEBI:57700"/>
        <dbReference type="ChEBI" id="CHEBI:58655"/>
        <dbReference type="EC" id="2.6.1.22"/>
    </reaction>
</comment>
<dbReference type="GO" id="GO:0009448">
    <property type="term" value="P:gamma-aminobutyric acid metabolic process"/>
    <property type="evidence" value="ECO:0007669"/>
    <property type="project" value="InterPro"/>
</dbReference>
<evidence type="ECO:0000256" key="12">
    <source>
        <dbReference type="ARBA" id="ARBA00030857"/>
    </source>
</evidence>
<accession>A0A402A9J4</accession>
<evidence type="ECO:0000256" key="7">
    <source>
        <dbReference type="ARBA" id="ARBA00022576"/>
    </source>
</evidence>
<evidence type="ECO:0000256" key="16">
    <source>
        <dbReference type="RuleBase" id="RU003560"/>
    </source>
</evidence>
<evidence type="ECO:0000256" key="8">
    <source>
        <dbReference type="ARBA" id="ARBA00022679"/>
    </source>
</evidence>
<dbReference type="FunFam" id="3.40.640.10:FF:000013">
    <property type="entry name" value="4-aminobutyrate aminotransferase"/>
    <property type="match status" value="1"/>
</dbReference>
<evidence type="ECO:0000256" key="5">
    <source>
        <dbReference type="ARBA" id="ARBA00012876"/>
    </source>
</evidence>
<dbReference type="Pfam" id="PF00202">
    <property type="entry name" value="Aminotran_3"/>
    <property type="match status" value="1"/>
</dbReference>
<evidence type="ECO:0000313" key="17">
    <source>
        <dbReference type="EMBL" id="GCE15854.1"/>
    </source>
</evidence>
<comment type="similarity">
    <text evidence="4 16">Belongs to the class-III pyridoxal-phosphate-dependent aminotransferase family.</text>
</comment>
<dbReference type="EC" id="2.6.1.19" evidence="6"/>
<dbReference type="EMBL" id="BIFR01000002">
    <property type="protein sequence ID" value="GCE15854.1"/>
    <property type="molecule type" value="Genomic_DNA"/>
</dbReference>
<evidence type="ECO:0000256" key="13">
    <source>
        <dbReference type="ARBA" id="ARBA00031787"/>
    </source>
</evidence>
<sequence length="431" mass="46674">MLSNQSRTEALQDLRASQVPRGVSNAHPIFAASARGAFLQDIDGKEYLDFVGGIGVLNVGHNHPRVMQAVQAQLEHFTHTCFQVVMYEPYIRLAERLNRLAPGDEARKTIFLTTGVEAVENAVKIARVATKRPAIISFTHSFHGRTLMGMSLTGKATAYKQSFGPFAPEVYHVPYPYEYRGWSSERALEALRELLQTQVTPDQVAAMIIEPVLGEGGFVVAPPEFLRELRKLTSQHGILLIADEIQSGFGRTAKMFAIEHSGVVPDMITIAKSMAGGLPLSGVIGRADVMDAPAPGGLGGTYAGNPLACAAGLAVLDVFEEEHLLARAEELAILFRTAFLHLQSEVPAIGDVRGLGMMQALEFVHDPQTKEPAPQLVDAIITRARDQGILLLKAGLHGNVLRILVPLVISNESAEQALQTLSTLIRDVVKG</sequence>
<dbReference type="Gene3D" id="3.90.1150.10">
    <property type="entry name" value="Aspartate Aminotransferase, domain 1"/>
    <property type="match status" value="1"/>
</dbReference>
<comment type="catalytic activity">
    <reaction evidence="14">
        <text>4-aminobutanoate + 2-oxoglutarate = succinate semialdehyde + L-glutamate</text>
        <dbReference type="Rhea" id="RHEA:23352"/>
        <dbReference type="ChEBI" id="CHEBI:16810"/>
        <dbReference type="ChEBI" id="CHEBI:29985"/>
        <dbReference type="ChEBI" id="CHEBI:57706"/>
        <dbReference type="ChEBI" id="CHEBI:59888"/>
        <dbReference type="EC" id="2.6.1.19"/>
    </reaction>
</comment>
<evidence type="ECO:0000256" key="15">
    <source>
        <dbReference type="ARBA" id="ARBA00050054"/>
    </source>
</evidence>
<evidence type="ECO:0000256" key="4">
    <source>
        <dbReference type="ARBA" id="ARBA00008954"/>
    </source>
</evidence>
<comment type="cofactor">
    <cofactor evidence="2">
        <name>pyridoxal 5'-phosphate</name>
        <dbReference type="ChEBI" id="CHEBI:597326"/>
    </cofactor>
</comment>
<dbReference type="Proteomes" id="UP000287352">
    <property type="component" value="Unassembled WGS sequence"/>
</dbReference>
<dbReference type="PIRSF" id="PIRSF000521">
    <property type="entry name" value="Transaminase_4ab_Lys_Orn"/>
    <property type="match status" value="1"/>
</dbReference>
<keyword evidence="18" id="KW-1185">Reference proteome</keyword>
<dbReference type="GO" id="GO:0042802">
    <property type="term" value="F:identical protein binding"/>
    <property type="evidence" value="ECO:0007669"/>
    <property type="project" value="TreeGrafter"/>
</dbReference>
<dbReference type="InterPro" id="IPR015422">
    <property type="entry name" value="PyrdxlP-dep_Trfase_small"/>
</dbReference>
<evidence type="ECO:0000256" key="6">
    <source>
        <dbReference type="ARBA" id="ARBA00012912"/>
    </source>
</evidence>
<dbReference type="OrthoDB" id="9807885at2"/>
<dbReference type="GO" id="GO:0030170">
    <property type="term" value="F:pyridoxal phosphate binding"/>
    <property type="evidence" value="ECO:0007669"/>
    <property type="project" value="InterPro"/>
</dbReference>
<dbReference type="RefSeq" id="WP_126583260.1">
    <property type="nucleotide sequence ID" value="NZ_BIFR01000002.1"/>
</dbReference>
<comment type="caution">
    <text evidence="17">The sequence shown here is derived from an EMBL/GenBank/DDBJ whole genome shotgun (WGS) entry which is preliminary data.</text>
</comment>
<gene>
    <name evidence="17" type="ORF">KTT_57130</name>
</gene>